<dbReference type="PANTHER" id="PTHR12944">
    <property type="entry name" value="SOLUBLE LIVER ANTIGEN/LIVER PANCREAS ANTIGEN"/>
    <property type="match status" value="1"/>
</dbReference>
<evidence type="ECO:0000313" key="19">
    <source>
        <dbReference type="EMBL" id="CAK8692903.1"/>
    </source>
</evidence>
<keyword evidence="20" id="KW-1185">Reference proteome</keyword>
<dbReference type="SUPFAM" id="SSF53383">
    <property type="entry name" value="PLP-dependent transferases"/>
    <property type="match status" value="1"/>
</dbReference>
<evidence type="ECO:0000256" key="13">
    <source>
        <dbReference type="ARBA" id="ARBA00026053"/>
    </source>
</evidence>
<accession>A0ABP0GME8</accession>
<evidence type="ECO:0000256" key="14">
    <source>
        <dbReference type="ARBA" id="ARBA00030669"/>
    </source>
</evidence>
<comment type="caution">
    <text evidence="19">The sequence shown here is derived from an EMBL/GenBank/DDBJ whole genome shotgun (WGS) entry which is preliminary data.</text>
</comment>
<keyword evidence="10 18" id="KW-0663">Pyridoxal phosphate</keyword>
<evidence type="ECO:0000256" key="6">
    <source>
        <dbReference type="ARBA" id="ARBA00021963"/>
    </source>
</evidence>
<name>A0ABP0GME8_CLALP</name>
<evidence type="ECO:0000256" key="10">
    <source>
        <dbReference type="ARBA" id="ARBA00022898"/>
    </source>
</evidence>
<evidence type="ECO:0000256" key="5">
    <source>
        <dbReference type="ARBA" id="ARBA00012464"/>
    </source>
</evidence>
<dbReference type="NCBIfam" id="TIGR03531">
    <property type="entry name" value="selenium_SpcS"/>
    <property type="match status" value="1"/>
</dbReference>
<evidence type="ECO:0000313" key="20">
    <source>
        <dbReference type="Proteomes" id="UP001642483"/>
    </source>
</evidence>
<comment type="subunit">
    <text evidence="13">Homotetramer formed by a catalytic dimer and a non-catalytic dimer serving as a binding platform that orients tRNASec for catalysis. Each tetramer binds the CCA ends of two tRNAs which point to the active sites of the catalytic dimer.</text>
</comment>
<evidence type="ECO:0000256" key="3">
    <source>
        <dbReference type="ARBA" id="ARBA00004822"/>
    </source>
</evidence>
<evidence type="ECO:0000256" key="11">
    <source>
        <dbReference type="ARBA" id="ARBA00022917"/>
    </source>
</evidence>
<dbReference type="PANTHER" id="PTHR12944:SF2">
    <property type="entry name" value="O-PHOSPHOSERYL-TRNA(SEC) SELENIUM TRANSFERASE"/>
    <property type="match status" value="1"/>
</dbReference>
<dbReference type="Proteomes" id="UP001642483">
    <property type="component" value="Unassembled WGS sequence"/>
</dbReference>
<gene>
    <name evidence="19" type="ORF">CVLEPA_LOCUS26138</name>
</gene>
<keyword evidence="7 18" id="KW-0820">tRNA-binding</keyword>
<comment type="subcellular location">
    <subcellularLocation>
        <location evidence="18">Cytoplasm</location>
    </subcellularLocation>
</comment>
<comment type="similarity">
    <text evidence="4 18">Belongs to the SepSecS family.</text>
</comment>
<dbReference type="InterPro" id="IPR019872">
    <property type="entry name" value="Sec-tRNA_Se_transferase"/>
</dbReference>
<evidence type="ECO:0000256" key="9">
    <source>
        <dbReference type="ARBA" id="ARBA00022884"/>
    </source>
</evidence>
<dbReference type="InterPro" id="IPR015421">
    <property type="entry name" value="PyrdxlP-dep_Trfase_major"/>
</dbReference>
<comment type="function">
    <text evidence="2 18">Converts O-phosphoseryl-tRNA(Sec) to selenocysteinyl-tRNA(Sec) required for selenoprotein biosynthesis.</text>
</comment>
<dbReference type="EC" id="2.9.1.2" evidence="5 18"/>
<comment type="cofactor">
    <cofactor evidence="1 18">
        <name>pyridoxal 5'-phosphate</name>
        <dbReference type="ChEBI" id="CHEBI:597326"/>
    </cofactor>
</comment>
<protein>
    <recommendedName>
        <fullName evidence="6 18">O-phosphoseryl-tRNA(Sec) selenium transferase</fullName>
        <ecNumber evidence="5 18">2.9.1.2</ecNumber>
    </recommendedName>
    <alternativeName>
        <fullName evidence="14 18">Selenocysteine synthase</fullName>
    </alternativeName>
    <alternativeName>
        <fullName evidence="15 18">Selenocysteinyl-tRNA(Sec) synthase</fullName>
    </alternativeName>
    <alternativeName>
        <fullName evidence="16 18">Sep-tRNA:Sec-tRNA synthase</fullName>
    </alternativeName>
</protein>
<keyword evidence="11 18" id="KW-0648">Protein biosynthesis</keyword>
<dbReference type="EMBL" id="CAWYQH010000130">
    <property type="protein sequence ID" value="CAK8692903.1"/>
    <property type="molecule type" value="Genomic_DNA"/>
</dbReference>
<evidence type="ECO:0000256" key="7">
    <source>
        <dbReference type="ARBA" id="ARBA00022555"/>
    </source>
</evidence>
<keyword evidence="18" id="KW-0963">Cytoplasm</keyword>
<evidence type="ECO:0000256" key="15">
    <source>
        <dbReference type="ARBA" id="ARBA00032048"/>
    </source>
</evidence>
<evidence type="ECO:0000256" key="8">
    <source>
        <dbReference type="ARBA" id="ARBA00022679"/>
    </source>
</evidence>
<evidence type="ECO:0000256" key="12">
    <source>
        <dbReference type="ARBA" id="ARBA00023266"/>
    </source>
</evidence>
<comment type="pathway">
    <text evidence="3 18">Aminoacyl-tRNA biosynthesis; selenocysteinyl-tRNA(Sec) biosynthesis; selenocysteinyl-tRNA(Sec) from L-seryl-tRNA(Sec) (archaeal/eukaryal route): step 2/2.</text>
</comment>
<proteinExistence type="inferred from homology"/>
<keyword evidence="12 18" id="KW-0711">Selenium</keyword>
<evidence type="ECO:0000256" key="17">
    <source>
        <dbReference type="ARBA" id="ARBA00048808"/>
    </source>
</evidence>
<evidence type="ECO:0000256" key="16">
    <source>
        <dbReference type="ARBA" id="ARBA00032693"/>
    </source>
</evidence>
<sequence length="477" mass="52558">MDLNHLKTCVTIVPSSYVNLAQQSWMSRNHIFQHLLNHKKIPDEGWNECLVETFLSELSQLDSNNLIGKCGAGEREGRIYSDIVARRNYRFSHGVGRSGDVTAVQPKAAGSSIVNQLCSKLVLDFIHQAGGTTAKSCIIVPMATGMTLLLCFLALKSIRPDARYIIWPRVDQKSCFKSMISAGFEPIVIENCLVGDELCTDVDAIEKVIEKVGADSILCIHTTTSCFAPRIPDKLEEIAQICKDKEIPHIVNNAYGVQLSKCMHLLNQASKFGRVDAFVQSCDKNFMVPVGGSVVASSNKDNFLELVASTYAGRASAAPAIDMLITMLQMGRNGLKNLLSERKDNYSYLREEMRKLAEKHDERILETPHNPISIGMSLSSLVDKTSDVTELGSMLFTRRITGARVVPLGAKKTIGSFSFQGYGSHCNTYTCPYLTVAAAIGMKREECDILVKKLDKTIICLKKRVSQSGSAEISEEC</sequence>
<dbReference type="Gene3D" id="3.40.640.10">
    <property type="entry name" value="Type I PLP-dependent aspartate aminotransferase-like (Major domain)"/>
    <property type="match status" value="1"/>
</dbReference>
<evidence type="ECO:0000256" key="2">
    <source>
        <dbReference type="ARBA" id="ARBA00002552"/>
    </source>
</evidence>
<keyword evidence="9 18" id="KW-0694">RNA-binding</keyword>
<evidence type="ECO:0000256" key="1">
    <source>
        <dbReference type="ARBA" id="ARBA00001933"/>
    </source>
</evidence>
<reference evidence="19 20" key="1">
    <citation type="submission" date="2024-02" db="EMBL/GenBank/DDBJ databases">
        <authorList>
            <person name="Daric V."/>
            <person name="Darras S."/>
        </authorList>
    </citation>
    <scope>NUCLEOTIDE SEQUENCE [LARGE SCALE GENOMIC DNA]</scope>
</reference>
<dbReference type="Pfam" id="PF05889">
    <property type="entry name" value="SepSecS"/>
    <property type="match status" value="1"/>
</dbReference>
<organism evidence="19 20">
    <name type="scientific">Clavelina lepadiformis</name>
    <name type="common">Light-bulb sea squirt</name>
    <name type="synonym">Ascidia lepadiformis</name>
    <dbReference type="NCBI Taxonomy" id="159417"/>
    <lineage>
        <taxon>Eukaryota</taxon>
        <taxon>Metazoa</taxon>
        <taxon>Chordata</taxon>
        <taxon>Tunicata</taxon>
        <taxon>Ascidiacea</taxon>
        <taxon>Aplousobranchia</taxon>
        <taxon>Clavelinidae</taxon>
        <taxon>Clavelina</taxon>
    </lineage>
</organism>
<dbReference type="InterPro" id="IPR008829">
    <property type="entry name" value="SepSecS/SepCysS"/>
</dbReference>
<evidence type="ECO:0000256" key="4">
    <source>
        <dbReference type="ARBA" id="ARBA00007037"/>
    </source>
</evidence>
<comment type="catalytic activity">
    <reaction evidence="17 18">
        <text>O-phospho-L-seryl-tRNA(Sec) + selenophosphate + H2O = L-selenocysteinyl-tRNA(Sec) + 2 phosphate</text>
        <dbReference type="Rhea" id="RHEA:25041"/>
        <dbReference type="Rhea" id="RHEA-COMP:9743"/>
        <dbReference type="Rhea" id="RHEA-COMP:9947"/>
        <dbReference type="ChEBI" id="CHEBI:15377"/>
        <dbReference type="ChEBI" id="CHEBI:16144"/>
        <dbReference type="ChEBI" id="CHEBI:43474"/>
        <dbReference type="ChEBI" id="CHEBI:78551"/>
        <dbReference type="ChEBI" id="CHEBI:78573"/>
        <dbReference type="EC" id="2.9.1.2"/>
    </reaction>
</comment>
<keyword evidence="8 18" id="KW-0808">Transferase</keyword>
<dbReference type="PIRSF" id="PIRSF017689">
    <property type="entry name" value="SepSecS"/>
    <property type="match status" value="1"/>
</dbReference>
<evidence type="ECO:0000256" key="18">
    <source>
        <dbReference type="PIRNR" id="PIRNR017689"/>
    </source>
</evidence>
<dbReference type="InterPro" id="IPR015424">
    <property type="entry name" value="PyrdxlP-dep_Trfase"/>
</dbReference>